<dbReference type="CDD" id="cd11693">
    <property type="entry name" value="HRI1_C_like"/>
    <property type="match status" value="1"/>
</dbReference>
<protein>
    <recommendedName>
        <fullName evidence="4">Protein HRI1</fullName>
    </recommendedName>
</protein>
<dbReference type="InterPro" id="IPR031818">
    <property type="entry name" value="Hri1"/>
</dbReference>
<proteinExistence type="predicted"/>
<reference evidence="2" key="1">
    <citation type="journal article" date="2020" name="Stud. Mycol.">
        <title>101 Dothideomycetes genomes: a test case for predicting lifestyles and emergence of pathogens.</title>
        <authorList>
            <person name="Haridas S."/>
            <person name="Albert R."/>
            <person name="Binder M."/>
            <person name="Bloem J."/>
            <person name="Labutti K."/>
            <person name="Salamov A."/>
            <person name="Andreopoulos B."/>
            <person name="Baker S."/>
            <person name="Barry K."/>
            <person name="Bills G."/>
            <person name="Bluhm B."/>
            <person name="Cannon C."/>
            <person name="Castanera R."/>
            <person name="Culley D."/>
            <person name="Daum C."/>
            <person name="Ezra D."/>
            <person name="Gonzalez J."/>
            <person name="Henrissat B."/>
            <person name="Kuo A."/>
            <person name="Liang C."/>
            <person name="Lipzen A."/>
            <person name="Lutzoni F."/>
            <person name="Magnuson J."/>
            <person name="Mondo S."/>
            <person name="Nolan M."/>
            <person name="Ohm R."/>
            <person name="Pangilinan J."/>
            <person name="Park H.-J."/>
            <person name="Ramirez L."/>
            <person name="Alfaro M."/>
            <person name="Sun H."/>
            <person name="Tritt A."/>
            <person name="Yoshinaga Y."/>
            <person name="Zwiers L.-H."/>
            <person name="Turgeon B."/>
            <person name="Goodwin S."/>
            <person name="Spatafora J."/>
            <person name="Crous P."/>
            <person name="Grigoriev I."/>
        </authorList>
    </citation>
    <scope>NUCLEOTIDE SEQUENCE</scope>
    <source>
        <strain evidence="2">CBS 379.55</strain>
    </source>
</reference>
<evidence type="ECO:0008006" key="4">
    <source>
        <dbReference type="Google" id="ProtNLM"/>
    </source>
</evidence>
<keyword evidence="3" id="KW-1185">Reference proteome</keyword>
<dbReference type="RefSeq" id="XP_033657761.1">
    <property type="nucleotide sequence ID" value="XM_033797570.1"/>
</dbReference>
<feature type="compositionally biased region" description="Polar residues" evidence="1">
    <location>
        <begin position="1"/>
        <end position="38"/>
    </location>
</feature>
<dbReference type="AlphaFoldDB" id="A0A6A6JVT6"/>
<name>A0A6A6JVT6_WESOR</name>
<dbReference type="OrthoDB" id="4045395at2759"/>
<organism evidence="2 3">
    <name type="scientific">Westerdykella ornata</name>
    <dbReference type="NCBI Taxonomy" id="318751"/>
    <lineage>
        <taxon>Eukaryota</taxon>
        <taxon>Fungi</taxon>
        <taxon>Dikarya</taxon>
        <taxon>Ascomycota</taxon>
        <taxon>Pezizomycotina</taxon>
        <taxon>Dothideomycetes</taxon>
        <taxon>Pleosporomycetidae</taxon>
        <taxon>Pleosporales</taxon>
        <taxon>Sporormiaceae</taxon>
        <taxon>Westerdykella</taxon>
    </lineage>
</organism>
<dbReference type="Proteomes" id="UP000800097">
    <property type="component" value="Unassembled WGS sequence"/>
</dbReference>
<evidence type="ECO:0000256" key="1">
    <source>
        <dbReference type="SAM" id="MobiDB-lite"/>
    </source>
</evidence>
<gene>
    <name evidence="2" type="ORF">EI97DRAFT_429978</name>
</gene>
<evidence type="ECO:0000313" key="3">
    <source>
        <dbReference type="Proteomes" id="UP000800097"/>
    </source>
</evidence>
<feature type="region of interest" description="Disordered" evidence="1">
    <location>
        <begin position="356"/>
        <end position="387"/>
    </location>
</feature>
<dbReference type="InterPro" id="IPR043047">
    <property type="entry name" value="Hri1_N_sf"/>
</dbReference>
<dbReference type="GeneID" id="54550745"/>
<accession>A0A6A6JVT6</accession>
<dbReference type="Pfam" id="PF16815">
    <property type="entry name" value="HRI1"/>
    <property type="match status" value="2"/>
</dbReference>
<evidence type="ECO:0000313" key="2">
    <source>
        <dbReference type="EMBL" id="KAF2280223.1"/>
    </source>
</evidence>
<feature type="region of interest" description="Disordered" evidence="1">
    <location>
        <begin position="1"/>
        <end position="52"/>
    </location>
</feature>
<dbReference type="Gene3D" id="2.40.128.320">
    <property type="entry name" value="Protein HRI1, N-terminal domain"/>
    <property type="match status" value="2"/>
</dbReference>
<sequence>MDSPTITTSHPRAANSIKSTPPSRSPSEGTTLQDTPPNMDTARPASPCPPGNTNISTRVYIYPLPYPLPPNTPIPYSTSLPHRNPLRLPYPPSEPTSTLVLTSPASNFVDLRFFKPRLLGEPELPNETSPTGEGSGRIEWAFAGQSVSVPFTGNVYKMLGGRAPETESDAGTENAEAVPVGEENDANDAINAMDPQSEDVSSSSSLSTASTVVAASHVLHTAPLPHPRKSTWQHWLDSRYPLFSPYIPIDTGVMYSLPNQPDLTLEVGSAPSPFSAHGHINYEELWRDEPIKAVGERCRDAGGDGKRVAVTLRTEERGGEGARGLVVRVGQFVQGIMKRGERLSVERWEFVEQREGVSGQQQGTLRGGEVSQEDAGEAREDREGGGMWTRTAKVGPDFVPCPVAQREQDLSVSGQIDVNGLTWTVEELVEW</sequence>
<dbReference type="EMBL" id="ML986485">
    <property type="protein sequence ID" value="KAF2280223.1"/>
    <property type="molecule type" value="Genomic_DNA"/>
</dbReference>